<gene>
    <name evidence="3" type="ORF">ACH5RR_008095</name>
</gene>
<dbReference type="Gene3D" id="1.20.1260.60">
    <property type="entry name" value="Vacuolar protein sorting-associated protein Ist1"/>
    <property type="match status" value="1"/>
</dbReference>
<evidence type="ECO:0000313" key="3">
    <source>
        <dbReference type="EMBL" id="KAL3528773.1"/>
    </source>
</evidence>
<feature type="region of interest" description="Disordered" evidence="2">
    <location>
        <begin position="314"/>
        <end position="404"/>
    </location>
</feature>
<feature type="compositionally biased region" description="Basic and acidic residues" evidence="2">
    <location>
        <begin position="394"/>
        <end position="404"/>
    </location>
</feature>
<evidence type="ECO:0000256" key="1">
    <source>
        <dbReference type="ARBA" id="ARBA00005536"/>
    </source>
</evidence>
<dbReference type="PANTHER" id="PTHR12161:SF88">
    <property type="entry name" value="REGULATOR OF VPS4 ACTIVITY IN THE MVB PATHWAY PROTEIN"/>
    <property type="match status" value="1"/>
</dbReference>
<dbReference type="PANTHER" id="PTHR12161">
    <property type="entry name" value="IST1 FAMILY MEMBER"/>
    <property type="match status" value="1"/>
</dbReference>
<organism evidence="3 4">
    <name type="scientific">Cinchona calisaya</name>
    <dbReference type="NCBI Taxonomy" id="153742"/>
    <lineage>
        <taxon>Eukaryota</taxon>
        <taxon>Viridiplantae</taxon>
        <taxon>Streptophyta</taxon>
        <taxon>Embryophyta</taxon>
        <taxon>Tracheophyta</taxon>
        <taxon>Spermatophyta</taxon>
        <taxon>Magnoliopsida</taxon>
        <taxon>eudicotyledons</taxon>
        <taxon>Gunneridae</taxon>
        <taxon>Pentapetalae</taxon>
        <taxon>asterids</taxon>
        <taxon>lamiids</taxon>
        <taxon>Gentianales</taxon>
        <taxon>Rubiaceae</taxon>
        <taxon>Cinchonoideae</taxon>
        <taxon>Cinchoneae</taxon>
        <taxon>Cinchona</taxon>
    </lineage>
</organism>
<dbReference type="AlphaFoldDB" id="A0ABD3AC94"/>
<dbReference type="InterPro" id="IPR042277">
    <property type="entry name" value="IST1-like"/>
</dbReference>
<feature type="compositionally biased region" description="Polar residues" evidence="2">
    <location>
        <begin position="267"/>
        <end position="280"/>
    </location>
</feature>
<feature type="compositionally biased region" description="Basic and acidic residues" evidence="2">
    <location>
        <begin position="334"/>
        <end position="349"/>
    </location>
</feature>
<keyword evidence="4" id="KW-1185">Reference proteome</keyword>
<dbReference type="Proteomes" id="UP001630127">
    <property type="component" value="Unassembled WGS sequence"/>
</dbReference>
<protein>
    <recommendedName>
        <fullName evidence="5">Regulator of Vps4 activity in the MVB pathway protein</fullName>
    </recommendedName>
</protein>
<dbReference type="EMBL" id="JBJUIK010000004">
    <property type="protein sequence ID" value="KAL3528773.1"/>
    <property type="molecule type" value="Genomic_DNA"/>
</dbReference>
<name>A0ABD3AC94_9GENT</name>
<accession>A0ABD3AC94</accession>
<evidence type="ECO:0000256" key="2">
    <source>
        <dbReference type="SAM" id="MobiDB-lite"/>
    </source>
</evidence>
<reference evidence="3 4" key="1">
    <citation type="submission" date="2024-11" db="EMBL/GenBank/DDBJ databases">
        <title>A near-complete genome assembly of Cinchona calisaya.</title>
        <authorList>
            <person name="Lian D.C."/>
            <person name="Zhao X.W."/>
            <person name="Wei L."/>
        </authorList>
    </citation>
    <scope>NUCLEOTIDE SEQUENCE [LARGE SCALE GENOMIC DNA]</scope>
    <source>
        <tissue evidence="3">Nenye</tissue>
    </source>
</reference>
<feature type="region of interest" description="Disordered" evidence="2">
    <location>
        <begin position="266"/>
        <end position="302"/>
    </location>
</feature>
<dbReference type="InterPro" id="IPR005061">
    <property type="entry name" value="Ist1"/>
</dbReference>
<comment type="caution">
    <text evidence="3">The sequence shown here is derived from an EMBL/GenBank/DDBJ whole genome shotgun (WGS) entry which is preliminary data.</text>
</comment>
<feature type="compositionally biased region" description="Polar residues" evidence="2">
    <location>
        <begin position="458"/>
        <end position="470"/>
    </location>
</feature>
<dbReference type="FunFam" id="1.20.1260.60:FF:000002">
    <property type="entry name" value="Vacuolar protein sorting-associated protein IST1"/>
    <property type="match status" value="1"/>
</dbReference>
<feature type="region of interest" description="Disordered" evidence="2">
    <location>
        <begin position="427"/>
        <end position="472"/>
    </location>
</feature>
<evidence type="ECO:0000313" key="4">
    <source>
        <dbReference type="Proteomes" id="UP001630127"/>
    </source>
</evidence>
<evidence type="ECO:0008006" key="5">
    <source>
        <dbReference type="Google" id="ProtNLM"/>
    </source>
</evidence>
<dbReference type="Pfam" id="PF03398">
    <property type="entry name" value="Ist1"/>
    <property type="match status" value="1"/>
</dbReference>
<comment type="similarity">
    <text evidence="1">Belongs to the IST1 family.</text>
</comment>
<feature type="region of interest" description="Disordered" evidence="2">
    <location>
        <begin position="185"/>
        <end position="211"/>
    </location>
</feature>
<proteinExistence type="inferred from homology"/>
<sequence>MFEGLLKSKFYSKCKSAIKMTKIRLEIIKRKRSAMQKYLKNDMIDLLKNGSDTNAYGRVEGLWNELNLSSCYDLVEQYCMHISSHLATMNKQRECPEECREAASSLMFAAARFSDLPELRELRTVFTERYGNSIESYVNKEFVNKLKSKPPTKDMKIQLMQDMALASGIEWNSKTLEQNLYKKATASAPDSMKKGSDDTSNSPKWTDDANGKIDDKGVKYKHEDAMKYTAYEREVEDKRQNLSHLSYGETDDFTLIKDIQVDRVEQKVQQNESHNASASVEENDDNRPFYYKPIRPPYTKPKISIMNTAANVTDTKKGLEDEQSSSSTDSSDGLQKDDPIGNTKPEPKSVRRRHLKTFPGKDNVENSGGDGLEILSSKGINEDDGNEGGQHLKILNDRQNDQRDEEERIMDRLLMHYSRKKLPHDTGESEAVLKPSPQHPVNTCRGTKDPGRDGPPTRVSSLHIESSPSEATKLHARASSFQPEMLNSNVHIHPKLPDYDDFVARLAALRANMK</sequence>